<keyword evidence="4" id="KW-0687">Ribonucleoprotein</keyword>
<dbReference type="Gene3D" id="3.40.630.30">
    <property type="match status" value="2"/>
</dbReference>
<dbReference type="InterPro" id="IPR016181">
    <property type="entry name" value="Acyl_CoA_acyltransferase"/>
</dbReference>
<keyword evidence="5" id="KW-1185">Reference proteome</keyword>
<keyword evidence="2" id="KW-0012">Acyltransferase</keyword>
<name>A0A927MMQ7_9BACL</name>
<dbReference type="PANTHER" id="PTHR43877">
    <property type="entry name" value="AMINOALKYLPHOSPHONATE N-ACETYLTRANSFERASE-RELATED-RELATED"/>
    <property type="match status" value="1"/>
</dbReference>
<dbReference type="EMBL" id="JADBEL010000038">
    <property type="protein sequence ID" value="MBE1556836.1"/>
    <property type="molecule type" value="Genomic_DNA"/>
</dbReference>
<evidence type="ECO:0000313" key="5">
    <source>
        <dbReference type="Proteomes" id="UP000658225"/>
    </source>
</evidence>
<dbReference type="GO" id="GO:0016747">
    <property type="term" value="F:acyltransferase activity, transferring groups other than amino-acyl groups"/>
    <property type="evidence" value="ECO:0007669"/>
    <property type="project" value="InterPro"/>
</dbReference>
<sequence>MHKEEQEVRGMREFELNDIPTIVSINNRVNPKVPMTVGGRIALEEGRHPENPLKQWVVEREGKVVAYGDSGIVNGTSAEETFHIMVMTDPNYKGQGLATSILEKSFKFASDHGVTKLIGACSEDDSDSIKWILNRGFKLIGKNAEINLNLNLFEEDYHNSCIEEMKMHEINFRTAQQEKDEKPNFELELFETLASPIIKDMVLPGGATIEMGFDEFKAFIFGSEDANLENQVIALYNGQFIGWGSCLTGKREAAYINFLGVRKDFQNQGVERALVTHMCKTAKSSGFQKIGTHIQGIKENIISDMEATGWVVDTGRMIWSKTLT</sequence>
<dbReference type="PROSITE" id="PS51186">
    <property type="entry name" value="GNAT"/>
    <property type="match status" value="2"/>
</dbReference>
<dbReference type="Proteomes" id="UP000658225">
    <property type="component" value="Unassembled WGS sequence"/>
</dbReference>
<dbReference type="AlphaFoldDB" id="A0A927MMQ7"/>
<feature type="domain" description="N-acetyltransferase" evidence="3">
    <location>
        <begin position="170"/>
        <end position="324"/>
    </location>
</feature>
<organism evidence="4 5">
    <name type="scientific">Sporosarcina limicola</name>
    <dbReference type="NCBI Taxonomy" id="34101"/>
    <lineage>
        <taxon>Bacteria</taxon>
        <taxon>Bacillati</taxon>
        <taxon>Bacillota</taxon>
        <taxon>Bacilli</taxon>
        <taxon>Bacillales</taxon>
        <taxon>Caryophanaceae</taxon>
        <taxon>Sporosarcina</taxon>
    </lineage>
</organism>
<keyword evidence="4" id="KW-0689">Ribosomal protein</keyword>
<comment type="caution">
    <text evidence="4">The sequence shown here is derived from an EMBL/GenBank/DDBJ whole genome shotgun (WGS) entry which is preliminary data.</text>
</comment>
<evidence type="ECO:0000256" key="2">
    <source>
        <dbReference type="ARBA" id="ARBA00023315"/>
    </source>
</evidence>
<dbReference type="InterPro" id="IPR050832">
    <property type="entry name" value="Bact_Acetyltransf"/>
</dbReference>
<accession>A0A927MMQ7</accession>
<evidence type="ECO:0000313" key="4">
    <source>
        <dbReference type="EMBL" id="MBE1556836.1"/>
    </source>
</evidence>
<dbReference type="InterPro" id="IPR000182">
    <property type="entry name" value="GNAT_dom"/>
</dbReference>
<gene>
    <name evidence="4" type="ORF">H4683_003962</name>
</gene>
<proteinExistence type="predicted"/>
<dbReference type="GO" id="GO:0005840">
    <property type="term" value="C:ribosome"/>
    <property type="evidence" value="ECO:0007669"/>
    <property type="project" value="UniProtKB-KW"/>
</dbReference>
<protein>
    <submittedName>
        <fullName evidence="4">Ribosomal protein S18 acetylase RimI-like enzyme</fullName>
    </submittedName>
</protein>
<dbReference type="RefSeq" id="WP_192600450.1">
    <property type="nucleotide sequence ID" value="NZ_JADBEL010000038.1"/>
</dbReference>
<feature type="domain" description="N-acetyltransferase" evidence="3">
    <location>
        <begin position="9"/>
        <end position="168"/>
    </location>
</feature>
<evidence type="ECO:0000259" key="3">
    <source>
        <dbReference type="PROSITE" id="PS51186"/>
    </source>
</evidence>
<dbReference type="CDD" id="cd04301">
    <property type="entry name" value="NAT_SF"/>
    <property type="match status" value="2"/>
</dbReference>
<dbReference type="SUPFAM" id="SSF55729">
    <property type="entry name" value="Acyl-CoA N-acyltransferases (Nat)"/>
    <property type="match status" value="2"/>
</dbReference>
<reference evidence="4" key="1">
    <citation type="submission" date="2020-10" db="EMBL/GenBank/DDBJ databases">
        <title>Genomic Encyclopedia of Type Strains, Phase IV (KMG-IV): sequencing the most valuable type-strain genomes for metagenomic binning, comparative biology and taxonomic classification.</title>
        <authorList>
            <person name="Goeker M."/>
        </authorList>
    </citation>
    <scope>NUCLEOTIDE SEQUENCE</scope>
    <source>
        <strain evidence="4">DSM 13886</strain>
    </source>
</reference>
<keyword evidence="1" id="KW-0808">Transferase</keyword>
<dbReference type="Pfam" id="PF00583">
    <property type="entry name" value="Acetyltransf_1"/>
    <property type="match status" value="2"/>
</dbReference>
<dbReference type="PANTHER" id="PTHR43877:SF6">
    <property type="entry name" value="GCN5-RELATED N-ACETYLTRANSFERASE"/>
    <property type="match status" value="1"/>
</dbReference>
<evidence type="ECO:0000256" key="1">
    <source>
        <dbReference type="ARBA" id="ARBA00022679"/>
    </source>
</evidence>